<keyword evidence="3" id="KW-1185">Reference proteome</keyword>
<dbReference type="STRING" id="1156985.SAMN04488118_104165"/>
<accession>A0A1G5QGV1</accession>
<evidence type="ECO:0000313" key="2">
    <source>
        <dbReference type="EMBL" id="SCZ60858.1"/>
    </source>
</evidence>
<reference evidence="2 3" key="1">
    <citation type="submission" date="2016-10" db="EMBL/GenBank/DDBJ databases">
        <authorList>
            <person name="de Groot N.N."/>
        </authorList>
    </citation>
    <scope>NUCLEOTIDE SEQUENCE [LARGE SCALE GENOMIC DNA]</scope>
    <source>
        <strain evidence="2 3">U95</strain>
    </source>
</reference>
<keyword evidence="1" id="KW-0732">Signal</keyword>
<dbReference type="Proteomes" id="UP000198767">
    <property type="component" value="Unassembled WGS sequence"/>
</dbReference>
<protein>
    <recommendedName>
        <fullName evidence="4">Tat pathway signal sequence domain protein</fullName>
    </recommendedName>
</protein>
<sequence>MTDLFSKVAALLCALTLGQPLLAADGTTPKSATGHLSIELSAAEDIGSACRISFLAQNKLQHDIQHAVYEMVLFNTQGSVAQMTLLDFQDLPTDRPRVRQFAFEGQPCNDISRILINGASTCEAADQNACIKTLDLTSRAKMELLG</sequence>
<dbReference type="OrthoDB" id="7707524at2"/>
<evidence type="ECO:0000313" key="3">
    <source>
        <dbReference type="Proteomes" id="UP000198767"/>
    </source>
</evidence>
<name>A0A1G5QGV1_9RHOB</name>
<proteinExistence type="predicted"/>
<organism evidence="2 3">
    <name type="scientific">Epibacterium ulvae</name>
    <dbReference type="NCBI Taxonomy" id="1156985"/>
    <lineage>
        <taxon>Bacteria</taxon>
        <taxon>Pseudomonadati</taxon>
        <taxon>Pseudomonadota</taxon>
        <taxon>Alphaproteobacteria</taxon>
        <taxon>Rhodobacterales</taxon>
        <taxon>Roseobacteraceae</taxon>
        <taxon>Epibacterium</taxon>
    </lineage>
</organism>
<gene>
    <name evidence="2" type="ORF">SAMN04488118_104165</name>
</gene>
<feature type="signal peptide" evidence="1">
    <location>
        <begin position="1"/>
        <end position="23"/>
    </location>
</feature>
<dbReference type="EMBL" id="FMWG01000004">
    <property type="protein sequence ID" value="SCZ60858.1"/>
    <property type="molecule type" value="Genomic_DNA"/>
</dbReference>
<evidence type="ECO:0008006" key="4">
    <source>
        <dbReference type="Google" id="ProtNLM"/>
    </source>
</evidence>
<dbReference type="RefSeq" id="WP_090217893.1">
    <property type="nucleotide sequence ID" value="NZ_FMWG01000004.1"/>
</dbReference>
<evidence type="ECO:0000256" key="1">
    <source>
        <dbReference type="SAM" id="SignalP"/>
    </source>
</evidence>
<feature type="chain" id="PRO_5011556985" description="Tat pathway signal sequence domain protein" evidence="1">
    <location>
        <begin position="24"/>
        <end position="146"/>
    </location>
</feature>
<dbReference type="AlphaFoldDB" id="A0A1G5QGV1"/>